<dbReference type="Gene3D" id="3.30.1010.10">
    <property type="entry name" value="Phosphatidylinositol 3-kinase Catalytic Subunit, Chain A, domain 4"/>
    <property type="match status" value="1"/>
</dbReference>
<accession>A0AAD9GJF4</accession>
<dbReference type="SUPFAM" id="SSF48371">
    <property type="entry name" value="ARM repeat"/>
    <property type="match status" value="1"/>
</dbReference>
<dbReference type="InterPro" id="IPR001263">
    <property type="entry name" value="PI3K_accessory_dom"/>
</dbReference>
<dbReference type="GO" id="GO:0006897">
    <property type="term" value="P:endocytosis"/>
    <property type="evidence" value="ECO:0007669"/>
    <property type="project" value="TreeGrafter"/>
</dbReference>
<dbReference type="InterPro" id="IPR036940">
    <property type="entry name" value="PI3/4_kinase_cat_sf"/>
</dbReference>
<evidence type="ECO:0000313" key="5">
    <source>
        <dbReference type="EMBL" id="KAK1939570.1"/>
    </source>
</evidence>
<dbReference type="InterPro" id="IPR016024">
    <property type="entry name" value="ARM-type_fold"/>
</dbReference>
<evidence type="ECO:0000256" key="2">
    <source>
        <dbReference type="ARBA" id="ARBA00022777"/>
    </source>
</evidence>
<dbReference type="GO" id="GO:0000045">
    <property type="term" value="P:autophagosome assembly"/>
    <property type="evidence" value="ECO:0007669"/>
    <property type="project" value="TreeGrafter"/>
</dbReference>
<evidence type="ECO:0000259" key="3">
    <source>
        <dbReference type="PROSITE" id="PS50290"/>
    </source>
</evidence>
<feature type="domain" description="PIK helical" evidence="4">
    <location>
        <begin position="566"/>
        <end position="744"/>
    </location>
</feature>
<evidence type="ECO:0000313" key="6">
    <source>
        <dbReference type="Proteomes" id="UP001195914"/>
    </source>
</evidence>
<dbReference type="InterPro" id="IPR011009">
    <property type="entry name" value="Kinase-like_dom_sf"/>
</dbReference>
<keyword evidence="2" id="KW-0418">Kinase</keyword>
<organism evidence="5 6">
    <name type="scientific">Babesia divergens</name>
    <dbReference type="NCBI Taxonomy" id="32595"/>
    <lineage>
        <taxon>Eukaryota</taxon>
        <taxon>Sar</taxon>
        <taxon>Alveolata</taxon>
        <taxon>Apicomplexa</taxon>
        <taxon>Aconoidasida</taxon>
        <taxon>Piroplasmida</taxon>
        <taxon>Babesiidae</taxon>
        <taxon>Babesia</taxon>
    </lineage>
</organism>
<dbReference type="Gene3D" id="1.25.40.70">
    <property type="entry name" value="Phosphatidylinositol 3-kinase, accessory domain (PIK)"/>
    <property type="match status" value="1"/>
</dbReference>
<dbReference type="Proteomes" id="UP001195914">
    <property type="component" value="Unassembled WGS sequence"/>
</dbReference>
<reference evidence="5" key="1">
    <citation type="journal article" date="2014" name="Nucleic Acids Res.">
        <title>The evolutionary dynamics of variant antigen genes in Babesia reveal a history of genomic innovation underlying host-parasite interaction.</title>
        <authorList>
            <person name="Jackson A.P."/>
            <person name="Otto T.D."/>
            <person name="Darby A."/>
            <person name="Ramaprasad A."/>
            <person name="Xia D."/>
            <person name="Echaide I.E."/>
            <person name="Farber M."/>
            <person name="Gahlot S."/>
            <person name="Gamble J."/>
            <person name="Gupta D."/>
            <person name="Gupta Y."/>
            <person name="Jackson L."/>
            <person name="Malandrin L."/>
            <person name="Malas T.B."/>
            <person name="Moussa E."/>
            <person name="Nair M."/>
            <person name="Reid A.J."/>
            <person name="Sanders M."/>
            <person name="Sharma J."/>
            <person name="Tracey A."/>
            <person name="Quail M.A."/>
            <person name="Weir W."/>
            <person name="Wastling J.M."/>
            <person name="Hall N."/>
            <person name="Willadsen P."/>
            <person name="Lingelbach K."/>
            <person name="Shiels B."/>
            <person name="Tait A."/>
            <person name="Berriman M."/>
            <person name="Allred D.R."/>
            <person name="Pain A."/>
        </authorList>
    </citation>
    <scope>NUCLEOTIDE SEQUENCE</scope>
    <source>
        <strain evidence="5">1802A</strain>
    </source>
</reference>
<keyword evidence="1" id="KW-0808">Transferase</keyword>
<dbReference type="EMBL" id="JAHBMH010000007">
    <property type="protein sequence ID" value="KAK1939570.1"/>
    <property type="molecule type" value="Genomic_DNA"/>
</dbReference>
<feature type="domain" description="PI3K/PI4K catalytic" evidence="3">
    <location>
        <begin position="861"/>
        <end position="1131"/>
    </location>
</feature>
<name>A0AAD9GJF4_BABDI</name>
<dbReference type="PROSITE" id="PS00916">
    <property type="entry name" value="PI3_4_KINASE_2"/>
    <property type="match status" value="1"/>
</dbReference>
<dbReference type="PROSITE" id="PS50290">
    <property type="entry name" value="PI3_4_KINASE_3"/>
    <property type="match status" value="1"/>
</dbReference>
<dbReference type="GO" id="GO:0048015">
    <property type="term" value="P:phosphatidylinositol-mediated signaling"/>
    <property type="evidence" value="ECO:0007669"/>
    <property type="project" value="TreeGrafter"/>
</dbReference>
<dbReference type="PANTHER" id="PTHR10048:SF7">
    <property type="entry name" value="PHOSPHATIDYLINOSITOL 3-KINASE CATALYTIC SUBUNIT TYPE 3"/>
    <property type="match status" value="1"/>
</dbReference>
<dbReference type="GO" id="GO:0034271">
    <property type="term" value="C:phosphatidylinositol 3-kinase complex, class III, type I"/>
    <property type="evidence" value="ECO:0007669"/>
    <property type="project" value="TreeGrafter"/>
</dbReference>
<dbReference type="InterPro" id="IPR015433">
    <property type="entry name" value="PI3/4_kinase"/>
</dbReference>
<proteinExistence type="predicted"/>
<keyword evidence="6" id="KW-1185">Reference proteome</keyword>
<dbReference type="InterPro" id="IPR000403">
    <property type="entry name" value="PI3/4_kinase_cat_dom"/>
</dbReference>
<sequence length="1142" mass="129322">MKLGDRVSLCHLASLKQDLVPPDPRFHLVAVSPHELAISLGSLAFTRPYRCNLSKQTPSGDYSSESVLDVDTNNGYYSNASRLDPRRTSILLKCTLYSHGKPVSDTVAVHLNRNNIFGLREVLSGSTDTNCRRVKHCDTYNGGSCLRFFSGTNFVRCKLLRLKNKDYMFRLKRRLRCQPVEVPVVDESTAPSWYSNLGDMLTQSITPPKSDVFRCSDTEVERRIRKSCRKCCHRFPLQSDRINLPAIIQIDSILRFQLWHKLRGPNPDLQMHNEMYVDDTFVARSELDIAPIKDKVNCFVDMFYDGLPNTKGDKHVCDIRSCCCDSEKQLVCTSHFERIYKEVQRLIALIFSQVHVSAAAAFGKYRYLLYFYLQVLSFSNCDALQSCGITLPIAFLTVGVVEFINDDVKLESTDGSCRMHFWRPTYAGHHLSSMEANSKHEFGTCNASLPKGKLKMGMGPHFERAEIYYRKCRSRRRVLSLYLGPTFKESMLTNACRNRGQTTNIPTYGMPSILSFLLDCDLYKDDYIVCPSMLDSVILHSSMYTISGGITFLPEPSDLSFLKLLIRTPLYGVGISLNPCDTVGVSTSFGSIGYRQINELMWRYQPLLSKSGEALTTFLRFVDWKSADEASAALLAMHKWREPTFITLLELISPDFSPPNVVEAVQKYACNLLITKYSVKALASFFPQLLVAPGAHHLLDRLIQLSCKDYGTALYLYWALECWDRVNSSSSHSVGKFIATLERDAAGGSILKAIKAQRLLRQRLNFLMRHIKSRNYGYAAEHNLNLVEFLRGESRLEVFHGLGPRVASTSWERVTFDLEVPLFTDPSLNISAVDTSSCSIIKTTRYPLLLTFHLRDGLSSVHERLKVLAGSDAVPSIDNGSPMKEANMLVKHIMFKDGDDLRLDQVCQQIAKLADEILRSHGVESYIKCYGVLSTSSRDGFVEFLKDTKSISTILRESGSIESFLIEKGTSFVDDLVKRLNFVGSLASYSVLTHLLGVGDRHNDNLILSKSGHVVHVDYGYILGSDPRLLPLPPFKLSNELLGFLGGRGSFFYRMFKERFYLVFSILRRHAKLIIILIYLLAPYNLRNVNFASIVDMESKFMLCVEDPTVLKRHVNYLIDSSATSLTSQVSDKWHQFSMFWK</sequence>
<dbReference type="GO" id="GO:0000407">
    <property type="term" value="C:phagophore assembly site"/>
    <property type="evidence" value="ECO:0007669"/>
    <property type="project" value="TreeGrafter"/>
</dbReference>
<evidence type="ECO:0000256" key="1">
    <source>
        <dbReference type="ARBA" id="ARBA00022679"/>
    </source>
</evidence>
<dbReference type="Pfam" id="PF00613">
    <property type="entry name" value="PI3Ka"/>
    <property type="match status" value="1"/>
</dbReference>
<reference evidence="5" key="2">
    <citation type="submission" date="2021-05" db="EMBL/GenBank/DDBJ databases">
        <authorList>
            <person name="Pain A."/>
        </authorList>
    </citation>
    <scope>NUCLEOTIDE SEQUENCE</scope>
    <source>
        <strain evidence="5">1802A</strain>
    </source>
</reference>
<protein>
    <submittedName>
        <fullName evidence="5">Phosphatidylinositol 3-and 4-kinase domain containing protein</fullName>
    </submittedName>
</protein>
<gene>
    <name evidence="5" type="ORF">X943_001146</name>
</gene>
<dbReference type="SMART" id="SM00146">
    <property type="entry name" value="PI3Kc"/>
    <property type="match status" value="1"/>
</dbReference>
<dbReference type="GO" id="GO:0016303">
    <property type="term" value="F:1-phosphatidylinositol-3-kinase activity"/>
    <property type="evidence" value="ECO:0007669"/>
    <property type="project" value="TreeGrafter"/>
</dbReference>
<dbReference type="GO" id="GO:0005768">
    <property type="term" value="C:endosome"/>
    <property type="evidence" value="ECO:0007669"/>
    <property type="project" value="TreeGrafter"/>
</dbReference>
<evidence type="ECO:0000259" key="4">
    <source>
        <dbReference type="PROSITE" id="PS51545"/>
    </source>
</evidence>
<dbReference type="PROSITE" id="PS51545">
    <property type="entry name" value="PIK_HELICAL"/>
    <property type="match status" value="1"/>
</dbReference>
<dbReference type="Gene3D" id="1.10.1070.11">
    <property type="entry name" value="Phosphatidylinositol 3-/4-kinase, catalytic domain"/>
    <property type="match status" value="1"/>
</dbReference>
<dbReference type="GO" id="GO:0005777">
    <property type="term" value="C:peroxisome"/>
    <property type="evidence" value="ECO:0007669"/>
    <property type="project" value="TreeGrafter"/>
</dbReference>
<dbReference type="GO" id="GO:0034272">
    <property type="term" value="C:phosphatidylinositol 3-kinase complex, class III, type II"/>
    <property type="evidence" value="ECO:0007669"/>
    <property type="project" value="TreeGrafter"/>
</dbReference>
<dbReference type="PANTHER" id="PTHR10048">
    <property type="entry name" value="PHOSPHATIDYLINOSITOL KINASE"/>
    <property type="match status" value="1"/>
</dbReference>
<comment type="caution">
    <text evidence="5">The sequence shown here is derived from an EMBL/GenBank/DDBJ whole genome shotgun (WGS) entry which is preliminary data.</text>
</comment>
<dbReference type="InterPro" id="IPR042236">
    <property type="entry name" value="PI3K_accessory_sf"/>
</dbReference>
<dbReference type="InterPro" id="IPR018936">
    <property type="entry name" value="PI3/4_kinase_CS"/>
</dbReference>
<dbReference type="Pfam" id="PF00454">
    <property type="entry name" value="PI3_PI4_kinase"/>
    <property type="match status" value="1"/>
</dbReference>
<dbReference type="SUPFAM" id="SSF56112">
    <property type="entry name" value="Protein kinase-like (PK-like)"/>
    <property type="match status" value="1"/>
</dbReference>
<dbReference type="AlphaFoldDB" id="A0AAD9GJF4"/>